<evidence type="ECO:0000313" key="2">
    <source>
        <dbReference type="EMBL" id="EYF02264.1"/>
    </source>
</evidence>
<sequence>MHRSSCLVCEIGRGTSPETPPCPARRRCIILFVSDETGDMFCRHPTVKAAISGGILSPSPQPVPMLPTSPVRTHEGAKDCRHHPGLCT</sequence>
<organism evidence="2 3">
    <name type="scientific">Chondromyces apiculatus DSM 436</name>
    <dbReference type="NCBI Taxonomy" id="1192034"/>
    <lineage>
        <taxon>Bacteria</taxon>
        <taxon>Pseudomonadati</taxon>
        <taxon>Myxococcota</taxon>
        <taxon>Polyangia</taxon>
        <taxon>Polyangiales</taxon>
        <taxon>Polyangiaceae</taxon>
        <taxon>Chondromyces</taxon>
    </lineage>
</organism>
<accession>A0A017SZ40</accession>
<feature type="region of interest" description="Disordered" evidence="1">
    <location>
        <begin position="53"/>
        <end position="88"/>
    </location>
</feature>
<dbReference type="EMBL" id="ASRX01000063">
    <property type="protein sequence ID" value="EYF02264.1"/>
    <property type="molecule type" value="Genomic_DNA"/>
</dbReference>
<proteinExistence type="predicted"/>
<comment type="caution">
    <text evidence="2">The sequence shown here is derived from an EMBL/GenBank/DDBJ whole genome shotgun (WGS) entry which is preliminary data.</text>
</comment>
<gene>
    <name evidence="2" type="ORF">CAP_7336</name>
</gene>
<dbReference type="AlphaFoldDB" id="A0A017SZ40"/>
<dbReference type="STRING" id="1192034.CAP_7336"/>
<protein>
    <submittedName>
        <fullName evidence="2">Uncharacterized protein</fullName>
    </submittedName>
</protein>
<evidence type="ECO:0000256" key="1">
    <source>
        <dbReference type="SAM" id="MobiDB-lite"/>
    </source>
</evidence>
<dbReference type="Proteomes" id="UP000019678">
    <property type="component" value="Unassembled WGS sequence"/>
</dbReference>
<name>A0A017SZ40_9BACT</name>
<keyword evidence="3" id="KW-1185">Reference proteome</keyword>
<reference evidence="2 3" key="1">
    <citation type="submission" date="2013-05" db="EMBL/GenBank/DDBJ databases">
        <title>Genome assembly of Chondromyces apiculatus DSM 436.</title>
        <authorList>
            <person name="Sharma G."/>
            <person name="Khatri I."/>
            <person name="Kaur C."/>
            <person name="Mayilraj S."/>
            <person name="Subramanian S."/>
        </authorList>
    </citation>
    <scope>NUCLEOTIDE SEQUENCE [LARGE SCALE GENOMIC DNA]</scope>
    <source>
        <strain evidence="2 3">DSM 436</strain>
    </source>
</reference>
<evidence type="ECO:0000313" key="3">
    <source>
        <dbReference type="Proteomes" id="UP000019678"/>
    </source>
</evidence>